<keyword evidence="2" id="KW-1185">Reference proteome</keyword>
<accession>A0ACC5RD76</accession>
<dbReference type="Proteomes" id="UP000616151">
    <property type="component" value="Unassembled WGS sequence"/>
</dbReference>
<gene>
    <name evidence="1" type="ORF">JHL16_29595</name>
</gene>
<proteinExistence type="predicted"/>
<comment type="caution">
    <text evidence="1">The sequence shown here is derived from an EMBL/GenBank/DDBJ whole genome shotgun (WGS) entry which is preliminary data.</text>
</comment>
<protein>
    <submittedName>
        <fullName evidence="1">UdgX family uracil-DNA binding protein</fullName>
    </submittedName>
</protein>
<evidence type="ECO:0000313" key="2">
    <source>
        <dbReference type="Proteomes" id="UP000616151"/>
    </source>
</evidence>
<dbReference type="EMBL" id="JAENHL010000008">
    <property type="protein sequence ID" value="MBK1870555.1"/>
    <property type="molecule type" value="Genomic_DNA"/>
</dbReference>
<reference evidence="1" key="1">
    <citation type="submission" date="2021-01" db="EMBL/GenBank/DDBJ databases">
        <authorList>
            <person name="Sun Q."/>
        </authorList>
    </citation>
    <scope>NUCLEOTIDE SEQUENCE</scope>
    <source>
        <strain evidence="1">YIM B02566</strain>
    </source>
</reference>
<evidence type="ECO:0000313" key="1">
    <source>
        <dbReference type="EMBL" id="MBK1870555.1"/>
    </source>
</evidence>
<name>A0ACC5RD76_9HYPH</name>
<organism evidence="1 2">
    <name type="scientific">Taklimakanibacter albus</name>
    <dbReference type="NCBI Taxonomy" id="2800327"/>
    <lineage>
        <taxon>Bacteria</taxon>
        <taxon>Pseudomonadati</taxon>
        <taxon>Pseudomonadota</taxon>
        <taxon>Alphaproteobacteria</taxon>
        <taxon>Hyphomicrobiales</taxon>
        <taxon>Aestuariivirgaceae</taxon>
        <taxon>Taklimakanibacter</taxon>
    </lineage>
</organism>
<sequence>MAHLLPHHLQSGALAAEGDGRRNAAALLGQHAGDPAHPGHGLRFRPQAPGHGGAGAGSGAGKIAARPAAPVTPVADAVSALKEEIAHCRRCPLHCAATQAVPGEGPADAAIMLVGEQPGDAEDLAGRPFVGPAGQLLDRALAEAGLDRDRLYLTNAVKHFKYEPRGKRRIHQKPNAGEVQSCKWWLNREIALVRPRLIVALGATAAGALSGRAVSVTKERGPMSFGEAQGFVTVHPSFLLRLPDESAREREYRNFVSDLGRVRKE</sequence>